<comment type="caution">
    <text evidence="1">The sequence shown here is derived from an EMBL/GenBank/DDBJ whole genome shotgun (WGS) entry which is preliminary data.</text>
</comment>
<protein>
    <submittedName>
        <fullName evidence="1">Uncharacterized protein</fullName>
    </submittedName>
</protein>
<evidence type="ECO:0000313" key="2">
    <source>
        <dbReference type="Proteomes" id="UP000031012"/>
    </source>
</evidence>
<proteinExistence type="predicted"/>
<organism evidence="1 2">
    <name type="scientific">Acinetobacter oleivorans</name>
    <dbReference type="NCBI Taxonomy" id="1148157"/>
    <lineage>
        <taxon>Bacteria</taxon>
        <taxon>Pseudomonadati</taxon>
        <taxon>Pseudomonadota</taxon>
        <taxon>Gammaproteobacteria</taxon>
        <taxon>Moraxellales</taxon>
        <taxon>Moraxellaceae</taxon>
        <taxon>Acinetobacter</taxon>
    </lineage>
</organism>
<gene>
    <name evidence="1" type="ORF">DH17_01190</name>
</gene>
<sequence>MIKIEDINLLEQGYKLVFDLRSSSSILMDENYIKNIQQTTLDKGTTMGLKGDNGLYATAEWWGNIENGNIENYYVRGLIVEINEENPFIDGSTMITIKVNGTDKEIFQDIVFTNEKEKAISKELYKVGNEIVSIYILDKLKEDDVWNWVVEEKLGVSPLLNRVYIKGGD</sequence>
<evidence type="ECO:0000313" key="1">
    <source>
        <dbReference type="EMBL" id="KHN66650.1"/>
    </source>
</evidence>
<dbReference type="AlphaFoldDB" id="A0A0B2UCJ0"/>
<dbReference type="Proteomes" id="UP000031012">
    <property type="component" value="Unassembled WGS sequence"/>
</dbReference>
<dbReference type="EMBL" id="JHQK01000010">
    <property type="protein sequence ID" value="KHN66650.1"/>
    <property type="molecule type" value="Genomic_DNA"/>
</dbReference>
<accession>A0A0B2UCJ0</accession>
<name>A0A0B2UCJ0_9GAMM</name>
<reference evidence="1 2" key="1">
    <citation type="submission" date="2014-03" db="EMBL/GenBank/DDBJ databases">
        <title>Genome sequence of the diesel-degrader and plant-growth promoter Acinetobacter oleivorans PF-1 isolated from the roots of poplar tree.</title>
        <authorList>
            <person name="Gkorezis P."/>
            <person name="van Hamme J."/>
            <person name="Rineau F."/>
            <person name="Vangronsveld J."/>
            <person name="Francetti A."/>
        </authorList>
    </citation>
    <scope>NUCLEOTIDE SEQUENCE [LARGE SCALE GENOMIC DNA]</scope>
    <source>
        <strain evidence="1 2">PF1</strain>
    </source>
</reference>